<reference evidence="3 4" key="1">
    <citation type="submission" date="2019-06" db="EMBL/GenBank/DDBJ databases">
        <title>Whole genome shotgun sequence of Pseudonocardia hydrocarbonoxydans NBRC 14498.</title>
        <authorList>
            <person name="Hosoyama A."/>
            <person name="Uohara A."/>
            <person name="Ohji S."/>
            <person name="Ichikawa N."/>
        </authorList>
    </citation>
    <scope>NUCLEOTIDE SEQUENCE [LARGE SCALE GENOMIC DNA]</scope>
    <source>
        <strain evidence="3 4">NBRC 14498</strain>
    </source>
</reference>
<name>A0A4Y3WLP3_9PSEU</name>
<evidence type="ECO:0000256" key="1">
    <source>
        <dbReference type="SAM" id="SignalP"/>
    </source>
</evidence>
<dbReference type="PANTHER" id="PTHR31157:SF1">
    <property type="entry name" value="SCP DOMAIN-CONTAINING PROTEIN"/>
    <property type="match status" value="1"/>
</dbReference>
<feature type="chain" id="PRO_5021357519" description="SCP domain-containing protein" evidence="1">
    <location>
        <begin position="34"/>
        <end position="192"/>
    </location>
</feature>
<gene>
    <name evidence="3" type="ORF">PHY01_21400</name>
</gene>
<keyword evidence="1" id="KW-0732">Signal</keyword>
<accession>A0A4Y3WLP3</accession>
<feature type="domain" description="SCP" evidence="2">
    <location>
        <begin position="63"/>
        <end position="177"/>
    </location>
</feature>
<dbReference type="PANTHER" id="PTHR31157">
    <property type="entry name" value="SCP DOMAIN-CONTAINING PROTEIN"/>
    <property type="match status" value="1"/>
</dbReference>
<dbReference type="SUPFAM" id="SSF55797">
    <property type="entry name" value="PR-1-like"/>
    <property type="match status" value="1"/>
</dbReference>
<dbReference type="AlphaFoldDB" id="A0A4Y3WLP3"/>
<proteinExistence type="predicted"/>
<protein>
    <recommendedName>
        <fullName evidence="2">SCP domain-containing protein</fullName>
    </recommendedName>
</protein>
<keyword evidence="4" id="KW-1185">Reference proteome</keyword>
<dbReference type="Proteomes" id="UP000320338">
    <property type="component" value="Unassembled WGS sequence"/>
</dbReference>
<organism evidence="3 4">
    <name type="scientific">Pseudonocardia hydrocarbonoxydans</name>
    <dbReference type="NCBI Taxonomy" id="76726"/>
    <lineage>
        <taxon>Bacteria</taxon>
        <taxon>Bacillati</taxon>
        <taxon>Actinomycetota</taxon>
        <taxon>Actinomycetes</taxon>
        <taxon>Pseudonocardiales</taxon>
        <taxon>Pseudonocardiaceae</taxon>
        <taxon>Pseudonocardia</taxon>
    </lineage>
</organism>
<dbReference type="CDD" id="cd05379">
    <property type="entry name" value="CAP_bacterial"/>
    <property type="match status" value="1"/>
</dbReference>
<evidence type="ECO:0000313" key="4">
    <source>
        <dbReference type="Proteomes" id="UP000320338"/>
    </source>
</evidence>
<feature type="signal peptide" evidence="1">
    <location>
        <begin position="1"/>
        <end position="33"/>
    </location>
</feature>
<dbReference type="OrthoDB" id="68195at2"/>
<comment type="caution">
    <text evidence="3">The sequence shown here is derived from an EMBL/GenBank/DDBJ whole genome shotgun (WGS) entry which is preliminary data.</text>
</comment>
<evidence type="ECO:0000259" key="2">
    <source>
        <dbReference type="Pfam" id="PF00188"/>
    </source>
</evidence>
<dbReference type="InterPro" id="IPR014044">
    <property type="entry name" value="CAP_dom"/>
</dbReference>
<evidence type="ECO:0000313" key="3">
    <source>
        <dbReference type="EMBL" id="GEC19857.1"/>
    </source>
</evidence>
<dbReference type="InterPro" id="IPR035940">
    <property type="entry name" value="CAP_sf"/>
</dbReference>
<dbReference type="Gene3D" id="3.40.33.10">
    <property type="entry name" value="CAP"/>
    <property type="match status" value="1"/>
</dbReference>
<sequence>MSVATRIRRIAQLTLGGILAAGLMAGLATPASAAPRDCAYMGYGSYVDGLALDHRDGEVVLANAINAYRAQHGLRPLTYSRTLARPAMWASLDSFNRGFSPSNHIDTRGMNVAQRVQFCSGYTGYLGEINFWGYGSSPSYSSPEAALNWWKNSPGHNARLLDPNATTFAVGQAYNGYPTIDRAHYTVVFGDH</sequence>
<dbReference type="RefSeq" id="WP_141278399.1">
    <property type="nucleotide sequence ID" value="NZ_BAAARZ010000004.1"/>
</dbReference>
<dbReference type="EMBL" id="BJNG01000016">
    <property type="protein sequence ID" value="GEC19857.1"/>
    <property type="molecule type" value="Genomic_DNA"/>
</dbReference>
<dbReference type="Pfam" id="PF00188">
    <property type="entry name" value="CAP"/>
    <property type="match status" value="1"/>
</dbReference>